<dbReference type="WBParaSite" id="nRc.2.0.1.t30311-RA">
    <property type="protein sequence ID" value="nRc.2.0.1.t30311-RA"/>
    <property type="gene ID" value="nRc.2.0.1.g30311"/>
</dbReference>
<dbReference type="AlphaFoldDB" id="A0A915JVH6"/>
<keyword evidence="2" id="KW-1133">Transmembrane helix</keyword>
<keyword evidence="3" id="KW-1185">Reference proteome</keyword>
<feature type="compositionally biased region" description="Basic and acidic residues" evidence="1">
    <location>
        <begin position="84"/>
        <end position="97"/>
    </location>
</feature>
<keyword evidence="2" id="KW-0812">Transmembrane</keyword>
<organism evidence="3 4">
    <name type="scientific">Romanomermis culicivorax</name>
    <name type="common">Nematode worm</name>
    <dbReference type="NCBI Taxonomy" id="13658"/>
    <lineage>
        <taxon>Eukaryota</taxon>
        <taxon>Metazoa</taxon>
        <taxon>Ecdysozoa</taxon>
        <taxon>Nematoda</taxon>
        <taxon>Enoplea</taxon>
        <taxon>Dorylaimia</taxon>
        <taxon>Mermithida</taxon>
        <taxon>Mermithoidea</taxon>
        <taxon>Mermithidae</taxon>
        <taxon>Romanomermis</taxon>
    </lineage>
</organism>
<protein>
    <submittedName>
        <fullName evidence="4">Uncharacterized protein</fullName>
    </submittedName>
</protein>
<feature type="region of interest" description="Disordered" evidence="1">
    <location>
        <begin position="306"/>
        <end position="331"/>
    </location>
</feature>
<feature type="region of interest" description="Disordered" evidence="1">
    <location>
        <begin position="52"/>
        <end position="106"/>
    </location>
</feature>
<evidence type="ECO:0000256" key="2">
    <source>
        <dbReference type="SAM" id="Phobius"/>
    </source>
</evidence>
<feature type="compositionally biased region" description="Basic and acidic residues" evidence="1">
    <location>
        <begin position="307"/>
        <end position="323"/>
    </location>
</feature>
<dbReference type="Proteomes" id="UP000887565">
    <property type="component" value="Unplaced"/>
</dbReference>
<feature type="transmembrane region" description="Helical" evidence="2">
    <location>
        <begin position="112"/>
        <end position="133"/>
    </location>
</feature>
<evidence type="ECO:0000313" key="4">
    <source>
        <dbReference type="WBParaSite" id="nRc.2.0.1.t30311-RA"/>
    </source>
</evidence>
<name>A0A915JVH6_ROMCU</name>
<evidence type="ECO:0000313" key="3">
    <source>
        <dbReference type="Proteomes" id="UP000887565"/>
    </source>
</evidence>
<feature type="compositionally biased region" description="Basic residues" evidence="1">
    <location>
        <begin position="60"/>
        <end position="70"/>
    </location>
</feature>
<evidence type="ECO:0000256" key="1">
    <source>
        <dbReference type="SAM" id="MobiDB-lite"/>
    </source>
</evidence>
<accession>A0A915JVH6</accession>
<proteinExistence type="predicted"/>
<reference evidence="4" key="1">
    <citation type="submission" date="2022-11" db="UniProtKB">
        <authorList>
            <consortium name="WormBaseParasite"/>
        </authorList>
    </citation>
    <scope>IDENTIFICATION</scope>
</reference>
<keyword evidence="2" id="KW-0472">Membrane</keyword>
<sequence>MGSFTNYGPGAGGYNFDPNNNAYFSQNMMPGAGMYGGQQQQMYPYGQQMYSQASTTSGHNSHHKSHKKLTNTRLLVRRQATPKSHFEDEISDDKTNADEEEDSDSEVPTFTIVLYSGLVVLLVVMGVVAYYMMNRNRKRAFDKTWTTASTRSRTKGTSADATKSAEINAIERMKNVKLWRDTKMDTEQMILMQTTRDKQRRIAKITADKIVKSSEKLSLPAKSLFGKIGGARKSQKTNDLNLTSTMTATAKEATTMSGATISMPTQTKDSVCKMKAVGGAIRNKVLITKKRTQTLPLKLTTATQETLRGDPLKAKSKDLDKNPTNKLVKKA</sequence>